<reference evidence="1" key="1">
    <citation type="submission" date="2018-02" db="EMBL/GenBank/DDBJ databases">
        <title>Rhizophora mucronata_Transcriptome.</title>
        <authorList>
            <person name="Meera S.P."/>
            <person name="Sreeshan A."/>
            <person name="Augustine A."/>
        </authorList>
    </citation>
    <scope>NUCLEOTIDE SEQUENCE</scope>
    <source>
        <tissue evidence="1">Leaf</tissue>
    </source>
</reference>
<organism evidence="1">
    <name type="scientific">Rhizophora mucronata</name>
    <name type="common">Asiatic mangrove</name>
    <dbReference type="NCBI Taxonomy" id="61149"/>
    <lineage>
        <taxon>Eukaryota</taxon>
        <taxon>Viridiplantae</taxon>
        <taxon>Streptophyta</taxon>
        <taxon>Embryophyta</taxon>
        <taxon>Tracheophyta</taxon>
        <taxon>Spermatophyta</taxon>
        <taxon>Magnoliopsida</taxon>
        <taxon>eudicotyledons</taxon>
        <taxon>Gunneridae</taxon>
        <taxon>Pentapetalae</taxon>
        <taxon>rosids</taxon>
        <taxon>fabids</taxon>
        <taxon>Malpighiales</taxon>
        <taxon>Rhizophoraceae</taxon>
        <taxon>Rhizophora</taxon>
    </lineage>
</organism>
<accession>A0A2P2QTY5</accession>
<proteinExistence type="predicted"/>
<protein>
    <submittedName>
        <fullName evidence="1">Uncharacterized protein</fullName>
    </submittedName>
</protein>
<dbReference type="EMBL" id="GGEC01089914">
    <property type="protein sequence ID" value="MBX70398.1"/>
    <property type="molecule type" value="Transcribed_RNA"/>
</dbReference>
<name>A0A2P2QTY5_RHIMU</name>
<dbReference type="AlphaFoldDB" id="A0A2P2QTY5"/>
<sequence length="76" mass="8852">MYMLIVIAKQKVIGNQIRNITFMFQKPSCVFWLKVIWLSSTNYSGPIVLRSMFLHFIKIQSAIFTSTKFSILESIC</sequence>
<evidence type="ECO:0000313" key="1">
    <source>
        <dbReference type="EMBL" id="MBX70398.1"/>
    </source>
</evidence>